<dbReference type="InterPro" id="IPR036237">
    <property type="entry name" value="Xyl_isomerase-like_sf"/>
</dbReference>
<dbReference type="InterPro" id="IPR013022">
    <property type="entry name" value="Xyl_isomerase-like_TIM-brl"/>
</dbReference>
<dbReference type="Proteomes" id="UP001596333">
    <property type="component" value="Unassembled WGS sequence"/>
</dbReference>
<dbReference type="PANTHER" id="PTHR12110:SF21">
    <property type="entry name" value="XYLOSE ISOMERASE-LIKE TIM BARREL DOMAIN-CONTAINING PROTEIN"/>
    <property type="match status" value="1"/>
</dbReference>
<protein>
    <submittedName>
        <fullName evidence="2">Sugar phosphate isomerase/epimerase family protein</fullName>
    </submittedName>
</protein>
<dbReference type="GO" id="GO:0016853">
    <property type="term" value="F:isomerase activity"/>
    <property type="evidence" value="ECO:0007669"/>
    <property type="project" value="UniProtKB-KW"/>
</dbReference>
<accession>A0ABD5UHS9</accession>
<dbReference type="PANTHER" id="PTHR12110">
    <property type="entry name" value="HYDROXYPYRUVATE ISOMERASE"/>
    <property type="match status" value="1"/>
</dbReference>
<keyword evidence="2" id="KW-0413">Isomerase</keyword>
<evidence type="ECO:0000313" key="2">
    <source>
        <dbReference type="EMBL" id="MFC6888843.1"/>
    </source>
</evidence>
<keyword evidence="3" id="KW-1185">Reference proteome</keyword>
<dbReference type="Gene3D" id="3.20.20.150">
    <property type="entry name" value="Divalent-metal-dependent TIM barrel enzymes"/>
    <property type="match status" value="1"/>
</dbReference>
<organism evidence="2 3">
    <name type="scientific">Halorubrum trueperi</name>
    <dbReference type="NCBI Taxonomy" id="2004704"/>
    <lineage>
        <taxon>Archaea</taxon>
        <taxon>Methanobacteriati</taxon>
        <taxon>Methanobacteriota</taxon>
        <taxon>Stenosarchaea group</taxon>
        <taxon>Halobacteria</taxon>
        <taxon>Halobacteriales</taxon>
        <taxon>Haloferacaceae</taxon>
        <taxon>Halorubrum</taxon>
    </lineage>
</organism>
<comment type="caution">
    <text evidence="2">The sequence shown here is derived from an EMBL/GenBank/DDBJ whole genome shotgun (WGS) entry which is preliminary data.</text>
</comment>
<reference evidence="2 3" key="1">
    <citation type="journal article" date="2019" name="Int. J. Syst. Evol. Microbiol.">
        <title>The Global Catalogue of Microorganisms (GCM) 10K type strain sequencing project: providing services to taxonomists for standard genome sequencing and annotation.</title>
        <authorList>
            <consortium name="The Broad Institute Genomics Platform"/>
            <consortium name="The Broad Institute Genome Sequencing Center for Infectious Disease"/>
            <person name="Wu L."/>
            <person name="Ma J."/>
        </authorList>
    </citation>
    <scope>NUCLEOTIDE SEQUENCE [LARGE SCALE GENOMIC DNA]</scope>
    <source>
        <strain evidence="2 3">Y73</strain>
    </source>
</reference>
<proteinExistence type="predicted"/>
<dbReference type="AlphaFoldDB" id="A0ABD5UHS9"/>
<name>A0ABD5UHS9_9EURY</name>
<evidence type="ECO:0000313" key="3">
    <source>
        <dbReference type="Proteomes" id="UP001596333"/>
    </source>
</evidence>
<sequence length="323" mass="36242">MQLGVLTAQPLGHMDRSDAFAFLESLGVDAVELGAGGLIGSDHIDRRELLDSDEARAALEADLKAHNLDICGLAVHDNPLHPDDEHRDRVDTETRETIRLAAELGVDRIITFSGLPAGGPEDSVPNWVTFPWPQEHSEALEYQWDVAVDYWSDLGAYADDYGIDIAIEMHPNMLVYDPVGMVELREATHDRVGANLDPSHLWWQGIDIPKAIRYLGDHDAIHYVHAKDVRVYDANAEIEGVLDNKGFDREEERAWMFRSVGYGHDEDAWRDIISTLRLVGYDDVLSIEWEDGLAEPTEGLEKAVTMLQDGLLRKQADVDWVPE</sequence>
<feature type="domain" description="Xylose isomerase-like TIM barrel" evidence="1">
    <location>
        <begin position="20"/>
        <end position="308"/>
    </location>
</feature>
<dbReference type="EMBL" id="JBHSXI010000008">
    <property type="protein sequence ID" value="MFC6888843.1"/>
    <property type="molecule type" value="Genomic_DNA"/>
</dbReference>
<gene>
    <name evidence="2" type="ORF">ACFQEY_07455</name>
</gene>
<dbReference type="Pfam" id="PF01261">
    <property type="entry name" value="AP_endonuc_2"/>
    <property type="match status" value="1"/>
</dbReference>
<evidence type="ECO:0000259" key="1">
    <source>
        <dbReference type="Pfam" id="PF01261"/>
    </source>
</evidence>
<dbReference type="InterPro" id="IPR050312">
    <property type="entry name" value="IolE/XylAMocC-like"/>
</dbReference>
<dbReference type="RefSeq" id="WP_379766536.1">
    <property type="nucleotide sequence ID" value="NZ_JBHSXI010000008.1"/>
</dbReference>
<dbReference type="SUPFAM" id="SSF51658">
    <property type="entry name" value="Xylose isomerase-like"/>
    <property type="match status" value="1"/>
</dbReference>